<comment type="caution">
    <text evidence="1">The sequence shown here is derived from an EMBL/GenBank/DDBJ whole genome shotgun (WGS) entry which is preliminary data.</text>
</comment>
<keyword evidence="2" id="KW-1185">Reference proteome</keyword>
<reference evidence="1" key="2">
    <citation type="submission" date="2021-05" db="EMBL/GenBank/DDBJ databases">
        <authorList>
            <person name="Pain A."/>
        </authorList>
    </citation>
    <scope>NUCLEOTIDE SEQUENCE</scope>
    <source>
        <strain evidence="1">1802A</strain>
    </source>
</reference>
<reference evidence="1" key="1">
    <citation type="journal article" date="2014" name="Nucleic Acids Res.">
        <title>The evolutionary dynamics of variant antigen genes in Babesia reveal a history of genomic innovation underlying host-parasite interaction.</title>
        <authorList>
            <person name="Jackson A.P."/>
            <person name="Otto T.D."/>
            <person name="Darby A."/>
            <person name="Ramaprasad A."/>
            <person name="Xia D."/>
            <person name="Echaide I.E."/>
            <person name="Farber M."/>
            <person name="Gahlot S."/>
            <person name="Gamble J."/>
            <person name="Gupta D."/>
            <person name="Gupta Y."/>
            <person name="Jackson L."/>
            <person name="Malandrin L."/>
            <person name="Malas T.B."/>
            <person name="Moussa E."/>
            <person name="Nair M."/>
            <person name="Reid A.J."/>
            <person name="Sanders M."/>
            <person name="Sharma J."/>
            <person name="Tracey A."/>
            <person name="Quail M.A."/>
            <person name="Weir W."/>
            <person name="Wastling J.M."/>
            <person name="Hall N."/>
            <person name="Willadsen P."/>
            <person name="Lingelbach K."/>
            <person name="Shiels B."/>
            <person name="Tait A."/>
            <person name="Berriman M."/>
            <person name="Allred D.R."/>
            <person name="Pain A."/>
        </authorList>
    </citation>
    <scope>NUCLEOTIDE SEQUENCE</scope>
    <source>
        <strain evidence="1">1802A</strain>
    </source>
</reference>
<gene>
    <name evidence="1" type="ORF">X943_004075</name>
</gene>
<protein>
    <submittedName>
        <fullName evidence="1">Uncharacterized protein</fullName>
    </submittedName>
</protein>
<name>A0AAD9LIG1_BABDI</name>
<organism evidence="1 2">
    <name type="scientific">Babesia divergens</name>
    <dbReference type="NCBI Taxonomy" id="32595"/>
    <lineage>
        <taxon>Eukaryota</taxon>
        <taxon>Sar</taxon>
        <taxon>Alveolata</taxon>
        <taxon>Apicomplexa</taxon>
        <taxon>Aconoidasida</taxon>
        <taxon>Piroplasmida</taxon>
        <taxon>Babesiidae</taxon>
        <taxon>Babesia</taxon>
    </lineage>
</organism>
<proteinExistence type="predicted"/>
<dbReference type="Proteomes" id="UP001195914">
    <property type="component" value="Unassembled WGS sequence"/>
</dbReference>
<dbReference type="AlphaFoldDB" id="A0AAD9LIG1"/>
<evidence type="ECO:0000313" key="2">
    <source>
        <dbReference type="Proteomes" id="UP001195914"/>
    </source>
</evidence>
<accession>A0AAD9LIG1</accession>
<sequence>MPGQSIIPLADEHEATENLLEGSGISIRLKAHSLFEWIGNSLASIGVMKLPAGEPPSNEVVRVTNKPLVKIFAGAINLHGIPMAPTE</sequence>
<dbReference type="EMBL" id="JAHBMH010000044">
    <property type="protein sequence ID" value="KAK1936534.1"/>
    <property type="molecule type" value="Genomic_DNA"/>
</dbReference>
<evidence type="ECO:0000313" key="1">
    <source>
        <dbReference type="EMBL" id="KAK1936534.1"/>
    </source>
</evidence>